<dbReference type="Proteomes" id="UP000233524">
    <property type="component" value="Unassembled WGS sequence"/>
</dbReference>
<proteinExistence type="predicted"/>
<organism evidence="1 2">
    <name type="scientific">Lomentospora prolificans</name>
    <dbReference type="NCBI Taxonomy" id="41688"/>
    <lineage>
        <taxon>Eukaryota</taxon>
        <taxon>Fungi</taxon>
        <taxon>Dikarya</taxon>
        <taxon>Ascomycota</taxon>
        <taxon>Pezizomycotina</taxon>
        <taxon>Sordariomycetes</taxon>
        <taxon>Hypocreomycetidae</taxon>
        <taxon>Microascales</taxon>
        <taxon>Microascaceae</taxon>
        <taxon>Lomentospora</taxon>
    </lineage>
</organism>
<accession>A0A2N3MZZ8</accession>
<evidence type="ECO:0000313" key="2">
    <source>
        <dbReference type="Proteomes" id="UP000233524"/>
    </source>
</evidence>
<comment type="caution">
    <text evidence="1">The sequence shown here is derived from an EMBL/GenBank/DDBJ whole genome shotgun (WGS) entry which is preliminary data.</text>
</comment>
<reference evidence="1 2" key="1">
    <citation type="journal article" date="2017" name="G3 (Bethesda)">
        <title>First Draft Genome Sequence of the Pathogenic Fungus Lomentospora prolificans (Formerly Scedosporium prolificans).</title>
        <authorList>
            <person name="Luo R."/>
            <person name="Zimin A."/>
            <person name="Workman R."/>
            <person name="Fan Y."/>
            <person name="Pertea G."/>
            <person name="Grossman N."/>
            <person name="Wear M.P."/>
            <person name="Jia B."/>
            <person name="Miller H."/>
            <person name="Casadevall A."/>
            <person name="Timp W."/>
            <person name="Zhang S.X."/>
            <person name="Salzberg S.L."/>
        </authorList>
    </citation>
    <scope>NUCLEOTIDE SEQUENCE [LARGE SCALE GENOMIC DNA]</scope>
    <source>
        <strain evidence="1 2">JHH-5317</strain>
    </source>
</reference>
<keyword evidence="2" id="KW-1185">Reference proteome</keyword>
<name>A0A2N3MZZ8_9PEZI</name>
<dbReference type="VEuPathDB" id="FungiDB:jhhlp_007569"/>
<sequence length="182" mass="20732">MSLSFPPEGYNLTENPQTLPQHLLRTECKDLFVEFLRVNTTAANPKNHIVFKIDFKSACGARLSPDLDYELGSTGSSDSQPGLKPGKMLLKHFCAYLVRVYPNLPLNHIISTPLYYKLHDFYFANIGERYYGYRDFILSQTTRKTPADSIYDALGMRFSGGGFSACPIDRGYFSDEYQRVEE</sequence>
<dbReference type="EMBL" id="NLAX01001139">
    <property type="protein sequence ID" value="PKS05740.1"/>
    <property type="molecule type" value="Genomic_DNA"/>
</dbReference>
<dbReference type="AlphaFoldDB" id="A0A2N3MZZ8"/>
<dbReference type="OrthoDB" id="5144975at2759"/>
<protein>
    <submittedName>
        <fullName evidence="1">Uncharacterized protein</fullName>
    </submittedName>
</protein>
<evidence type="ECO:0000313" key="1">
    <source>
        <dbReference type="EMBL" id="PKS05740.1"/>
    </source>
</evidence>
<dbReference type="InParanoid" id="A0A2N3MZZ8"/>
<gene>
    <name evidence="1" type="ORF">jhhlp_007569</name>
</gene>